<dbReference type="Proteomes" id="UP000244722">
    <property type="component" value="Unassembled WGS sequence"/>
</dbReference>
<feature type="region of interest" description="Disordered" evidence="1">
    <location>
        <begin position="56"/>
        <end position="185"/>
    </location>
</feature>
<evidence type="ECO:0000313" key="3">
    <source>
        <dbReference type="Proteomes" id="UP000244722"/>
    </source>
</evidence>
<evidence type="ECO:0000313" key="2">
    <source>
        <dbReference type="EMBL" id="PUU84366.1"/>
    </source>
</evidence>
<accession>A0A2T7A9F1</accession>
<reference evidence="2 3" key="1">
    <citation type="submission" date="2017-04" db="EMBL/GenBank/DDBJ databases">
        <title>Draft genome sequence of Tuber borchii Vittad., a whitish edible truffle.</title>
        <authorList>
            <consortium name="DOE Joint Genome Institute"/>
            <person name="Murat C."/>
            <person name="Kuo A."/>
            <person name="Barry K.W."/>
            <person name="Clum A."/>
            <person name="Dockter R.B."/>
            <person name="Fauchery L."/>
            <person name="Iotti M."/>
            <person name="Kohler A."/>
            <person name="Labutti K."/>
            <person name="Lindquist E.A."/>
            <person name="Lipzen A."/>
            <person name="Ohm R.A."/>
            <person name="Wang M."/>
            <person name="Grigoriev I.V."/>
            <person name="Zambonelli A."/>
            <person name="Martin F.M."/>
        </authorList>
    </citation>
    <scope>NUCLEOTIDE SEQUENCE [LARGE SCALE GENOMIC DNA]</scope>
    <source>
        <strain evidence="2 3">Tbo3840</strain>
    </source>
</reference>
<sequence>MGMPVWKEPVEKRDIDAVLDPRRAAVPRRSAHGRRIRSSQTLMNLLRDDFARETNTLSNITGGEGRRERPYPWSELSALPGPVPDPERAGLRVTLADAEARASSNTASGRGGIRRVRSPLPVFRNENNRLPSSASDTYTPRFPPAFPERQQEEELRRIRTHFSLPTAASSSSEGSGSSSSSNNTINSTALHRAGAEEGSQRPSQYLSRYESFIDEAESGRRDELSYLPGPSSRRWLEIDGLGDRERSLSPDPGHWELVANGLGFQTACDLWESDSDADGNPLASEMMWDPPQDREEAFRIRRLFSSRNGGIDRLVGRL</sequence>
<keyword evidence="3" id="KW-1185">Reference proteome</keyword>
<comment type="caution">
    <text evidence="2">The sequence shown here is derived from an EMBL/GenBank/DDBJ whole genome shotgun (WGS) entry which is preliminary data.</text>
</comment>
<feature type="compositionally biased region" description="Polar residues" evidence="1">
    <location>
        <begin position="128"/>
        <end position="138"/>
    </location>
</feature>
<gene>
    <name evidence="2" type="ORF">B9Z19DRAFT_1098153</name>
</gene>
<evidence type="ECO:0000256" key="1">
    <source>
        <dbReference type="SAM" id="MobiDB-lite"/>
    </source>
</evidence>
<dbReference type="EMBL" id="NESQ01000001">
    <property type="protein sequence ID" value="PUU84366.1"/>
    <property type="molecule type" value="Genomic_DNA"/>
</dbReference>
<feature type="compositionally biased region" description="Low complexity" evidence="1">
    <location>
        <begin position="166"/>
        <end position="185"/>
    </location>
</feature>
<dbReference type="OrthoDB" id="3946700at2759"/>
<proteinExistence type="predicted"/>
<organism evidence="2 3">
    <name type="scientific">Tuber borchii</name>
    <name type="common">White truffle</name>
    <dbReference type="NCBI Taxonomy" id="42251"/>
    <lineage>
        <taxon>Eukaryota</taxon>
        <taxon>Fungi</taxon>
        <taxon>Dikarya</taxon>
        <taxon>Ascomycota</taxon>
        <taxon>Pezizomycotina</taxon>
        <taxon>Pezizomycetes</taxon>
        <taxon>Pezizales</taxon>
        <taxon>Tuberaceae</taxon>
        <taxon>Tuber</taxon>
    </lineage>
</organism>
<protein>
    <submittedName>
        <fullName evidence="2">Uncharacterized protein</fullName>
    </submittedName>
</protein>
<name>A0A2T7A9F1_TUBBO</name>
<dbReference type="AlphaFoldDB" id="A0A2T7A9F1"/>